<accession>A0A0N4Z5B3</accession>
<proteinExistence type="inferred from homology"/>
<keyword evidence="6" id="KW-0809">Transit peptide</keyword>
<keyword evidence="8" id="KW-0496">Mitochondrion</keyword>
<evidence type="ECO:0000256" key="6">
    <source>
        <dbReference type="ARBA" id="ARBA00022946"/>
    </source>
</evidence>
<keyword evidence="4" id="KW-0874">Quinone</keyword>
<evidence type="ECO:0000256" key="4">
    <source>
        <dbReference type="ARBA" id="ARBA00022719"/>
    </source>
</evidence>
<keyword evidence="17" id="KW-1185">Reference proteome</keyword>
<dbReference type="Gene3D" id="3.50.50.60">
    <property type="entry name" value="FAD/NAD(P)-binding domain"/>
    <property type="match status" value="2"/>
</dbReference>
<dbReference type="PANTHER" id="PTHR10632:SF2">
    <property type="entry name" value="SULFIDE:QUINONE OXIDOREDUCTASE, MITOCHONDRIAL"/>
    <property type="match status" value="1"/>
</dbReference>
<comment type="catalytic activity">
    <reaction evidence="11">
        <text>a quinone + hydrogen sulfide + glutathione + H(+) = S-sulfanylglutathione + a quinol</text>
        <dbReference type="Rhea" id="RHEA:55156"/>
        <dbReference type="ChEBI" id="CHEBI:15378"/>
        <dbReference type="ChEBI" id="CHEBI:24646"/>
        <dbReference type="ChEBI" id="CHEBI:29919"/>
        <dbReference type="ChEBI" id="CHEBI:57925"/>
        <dbReference type="ChEBI" id="CHEBI:58905"/>
        <dbReference type="ChEBI" id="CHEBI:132124"/>
        <dbReference type="EC" id="1.8.5.8"/>
    </reaction>
    <physiologicalReaction direction="left-to-right" evidence="11">
        <dbReference type="Rhea" id="RHEA:55157"/>
    </physiologicalReaction>
</comment>
<dbReference type="GO" id="GO:0070221">
    <property type="term" value="P:sulfide oxidation, using sulfide:quinone oxidoreductase"/>
    <property type="evidence" value="ECO:0007669"/>
    <property type="project" value="TreeGrafter"/>
</dbReference>
<evidence type="ECO:0000313" key="18">
    <source>
        <dbReference type="WBParaSite" id="PTRK_0000221500.1"/>
    </source>
</evidence>
<dbReference type="GO" id="GO:0071949">
    <property type="term" value="F:FAD binding"/>
    <property type="evidence" value="ECO:0007669"/>
    <property type="project" value="TreeGrafter"/>
</dbReference>
<dbReference type="GO" id="GO:0070224">
    <property type="term" value="F:sulfide:quinone oxidoreductase activity"/>
    <property type="evidence" value="ECO:0007669"/>
    <property type="project" value="TreeGrafter"/>
</dbReference>
<name>A0A0N4Z5B3_PARTI</name>
<dbReference type="STRING" id="131310.A0A0N4Z5B3"/>
<dbReference type="GO" id="GO:0048038">
    <property type="term" value="F:quinone binding"/>
    <property type="evidence" value="ECO:0007669"/>
    <property type="project" value="UniProtKB-KW"/>
</dbReference>
<evidence type="ECO:0000256" key="2">
    <source>
        <dbReference type="ARBA" id="ARBA00004173"/>
    </source>
</evidence>
<evidence type="ECO:0000256" key="12">
    <source>
        <dbReference type="ARBA" id="ARBA00059167"/>
    </source>
</evidence>
<evidence type="ECO:0000256" key="13">
    <source>
        <dbReference type="ARBA" id="ARBA00060891"/>
    </source>
</evidence>
<evidence type="ECO:0000256" key="14">
    <source>
        <dbReference type="ARBA" id="ARBA00066447"/>
    </source>
</evidence>
<dbReference type="InterPro" id="IPR015904">
    <property type="entry name" value="Sulphide_quinone_reductase"/>
</dbReference>
<evidence type="ECO:0000256" key="3">
    <source>
        <dbReference type="ARBA" id="ARBA00022630"/>
    </source>
</evidence>
<keyword evidence="7" id="KW-0560">Oxidoreductase</keyword>
<reference evidence="18" key="1">
    <citation type="submission" date="2017-02" db="UniProtKB">
        <authorList>
            <consortium name="WormBaseParasite"/>
        </authorList>
    </citation>
    <scope>IDENTIFICATION</scope>
</reference>
<evidence type="ECO:0000256" key="5">
    <source>
        <dbReference type="ARBA" id="ARBA00022827"/>
    </source>
</evidence>
<organism evidence="17 18">
    <name type="scientific">Parastrongyloides trichosuri</name>
    <name type="common">Possum-specific nematode worm</name>
    <dbReference type="NCBI Taxonomy" id="131310"/>
    <lineage>
        <taxon>Eukaryota</taxon>
        <taxon>Metazoa</taxon>
        <taxon>Ecdysozoa</taxon>
        <taxon>Nematoda</taxon>
        <taxon>Chromadorea</taxon>
        <taxon>Rhabditida</taxon>
        <taxon>Tylenchina</taxon>
        <taxon>Panagrolaimomorpha</taxon>
        <taxon>Strongyloidoidea</taxon>
        <taxon>Strongyloididae</taxon>
        <taxon>Parastrongyloides</taxon>
    </lineage>
</organism>
<evidence type="ECO:0000256" key="11">
    <source>
        <dbReference type="ARBA" id="ARBA00052986"/>
    </source>
</evidence>
<dbReference type="WBParaSite" id="PTRK_0000221500.1">
    <property type="protein sequence ID" value="PTRK_0000221500.1"/>
    <property type="gene ID" value="PTRK_0000221500"/>
</dbReference>
<comment type="similarity">
    <text evidence="13">Belongs to the SQRD family.</text>
</comment>
<sequence length="430" mass="47691">MKLSTVIRAKDHYNLLVLGAGAGGLATSSHFSRVLPKGSVGVVEPSSLHYYQPGFTLVGGGIFPKSHFTRAEAPLIPKNATWIKDSVGKIIPQKNIVQTTSGKEISYNFLIVATGVEIRFDLIEGLQEGLSMKDNKVVSTYSPNTVENVYKAFQNFDKGNAVFTFPNAPIKCPGAPQKICYLFEDYLRKNNKRDNANIIYNTILPRIFGIERYSEELTKYAKSKDINVNYRTALSKIDPIKRIATFDLLNEDVKPSGNTKEIEYDLLHVGPPCSPVEGLRNSIKDSDGLTDASGFIDVDKNTLQSKKYSNVFAIGDCSNFPSPKTAAAVSGHLKTIKTNIKKVMEGEKVEPSYDGYTSCPLVVSYNKCILAEFNYDGPLETTPFEQKNPSYLAFLGKKYGFPALYWKLLLTGHWNGPSTVRKVLHLNMKN</sequence>
<evidence type="ECO:0000256" key="7">
    <source>
        <dbReference type="ARBA" id="ARBA00023002"/>
    </source>
</evidence>
<dbReference type="Proteomes" id="UP000038045">
    <property type="component" value="Unplaced"/>
</dbReference>
<evidence type="ECO:0000256" key="1">
    <source>
        <dbReference type="ARBA" id="ARBA00001974"/>
    </source>
</evidence>
<evidence type="ECO:0000256" key="15">
    <source>
        <dbReference type="ARBA" id="ARBA00070160"/>
    </source>
</evidence>
<dbReference type="GO" id="GO:0106436">
    <property type="term" value="F:glutathione-dependent sulfide quinone oxidoreductase activity"/>
    <property type="evidence" value="ECO:0007669"/>
    <property type="project" value="UniProtKB-EC"/>
</dbReference>
<dbReference type="GO" id="GO:0005739">
    <property type="term" value="C:mitochondrion"/>
    <property type="evidence" value="ECO:0007669"/>
    <property type="project" value="UniProtKB-SubCell"/>
</dbReference>
<dbReference type="AlphaFoldDB" id="A0A0N4Z5B3"/>
<comment type="subcellular location">
    <subcellularLocation>
        <location evidence="2">Mitochondrion</location>
    </subcellularLocation>
</comment>
<comment type="catalytic activity">
    <reaction evidence="9">
        <text>ubiquinone-10 + hydrogen sulfide + sulfite + 2 H(+) = ubiquinol-10 + thiosulfate</text>
        <dbReference type="Rhea" id="RHEA:38359"/>
        <dbReference type="ChEBI" id="CHEBI:15378"/>
        <dbReference type="ChEBI" id="CHEBI:17359"/>
        <dbReference type="ChEBI" id="CHEBI:29919"/>
        <dbReference type="ChEBI" id="CHEBI:33542"/>
        <dbReference type="ChEBI" id="CHEBI:46245"/>
        <dbReference type="ChEBI" id="CHEBI:64183"/>
    </reaction>
    <physiologicalReaction direction="left-to-right" evidence="9">
        <dbReference type="Rhea" id="RHEA:38360"/>
    </physiologicalReaction>
</comment>
<comment type="function">
    <text evidence="12">Catalyzes the oxidation of hydrogen sulfide with the help of a quinone, such as ubiquinone-10, giving rise to thiosulfate and ultimately to sulfane (molecular sulfur) atoms. Requires an additional electron acceptor; can use sulfite, sulfide or cyanide (in vitro). It is believed the in vivo electron acceptor is glutathione.</text>
</comment>
<comment type="catalytic activity">
    <reaction evidence="10">
        <text>ubiquinone-10 + hydrogen sulfide + glutathione + H(+) = S-sulfanylglutathione + ubiquinol-10</text>
        <dbReference type="Rhea" id="RHEA:62608"/>
        <dbReference type="ChEBI" id="CHEBI:15378"/>
        <dbReference type="ChEBI" id="CHEBI:29919"/>
        <dbReference type="ChEBI" id="CHEBI:46245"/>
        <dbReference type="ChEBI" id="CHEBI:57925"/>
        <dbReference type="ChEBI" id="CHEBI:58905"/>
        <dbReference type="ChEBI" id="CHEBI:64183"/>
    </reaction>
    <physiologicalReaction direction="left-to-right" evidence="10">
        <dbReference type="Rhea" id="RHEA:62609"/>
    </physiologicalReaction>
</comment>
<evidence type="ECO:0000256" key="10">
    <source>
        <dbReference type="ARBA" id="ARBA00052810"/>
    </source>
</evidence>
<dbReference type="SUPFAM" id="SSF51905">
    <property type="entry name" value="FAD/NAD(P)-binding domain"/>
    <property type="match status" value="2"/>
</dbReference>
<dbReference type="InterPro" id="IPR036188">
    <property type="entry name" value="FAD/NAD-bd_sf"/>
</dbReference>
<dbReference type="EC" id="1.8.5.8" evidence="14"/>
<evidence type="ECO:0000256" key="9">
    <source>
        <dbReference type="ARBA" id="ARBA00051038"/>
    </source>
</evidence>
<evidence type="ECO:0000256" key="8">
    <source>
        <dbReference type="ARBA" id="ARBA00023128"/>
    </source>
</evidence>
<keyword evidence="3" id="KW-0285">Flavoprotein</keyword>
<protein>
    <recommendedName>
        <fullName evidence="15">Sulfide:quinone oxidoreductase, mitochondrial</fullName>
        <ecNumber evidence="14">1.8.5.8</ecNumber>
    </recommendedName>
    <alternativeName>
        <fullName evidence="16">Sulfide quinone oxidoreductase</fullName>
    </alternativeName>
</protein>
<dbReference type="PANTHER" id="PTHR10632">
    <property type="entry name" value="SULFIDE:QUINONE OXIDOREDUCTASE"/>
    <property type="match status" value="1"/>
</dbReference>
<evidence type="ECO:0000313" key="17">
    <source>
        <dbReference type="Proteomes" id="UP000038045"/>
    </source>
</evidence>
<dbReference type="FunFam" id="3.50.50.60:FF:000034">
    <property type="entry name" value="sulfide:quinone oxidoreductase, mitochondrial"/>
    <property type="match status" value="1"/>
</dbReference>
<keyword evidence="5" id="KW-0274">FAD</keyword>
<evidence type="ECO:0000256" key="16">
    <source>
        <dbReference type="ARBA" id="ARBA00082958"/>
    </source>
</evidence>
<comment type="cofactor">
    <cofactor evidence="1">
        <name>FAD</name>
        <dbReference type="ChEBI" id="CHEBI:57692"/>
    </cofactor>
</comment>